<dbReference type="InterPro" id="IPR011009">
    <property type="entry name" value="Kinase-like_dom_sf"/>
</dbReference>
<feature type="region of interest" description="Disordered" evidence="5">
    <location>
        <begin position="42"/>
        <end position="73"/>
    </location>
</feature>
<dbReference type="EMBL" id="GIBP01005734">
    <property type="protein sequence ID" value="NDV34703.1"/>
    <property type="molecule type" value="Transcribed_RNA"/>
</dbReference>
<evidence type="ECO:0000313" key="7">
    <source>
        <dbReference type="EMBL" id="NDV34703.1"/>
    </source>
</evidence>
<protein>
    <recommendedName>
        <fullName evidence="6">Protein kinase domain-containing protein</fullName>
    </recommendedName>
</protein>
<dbReference type="Gene3D" id="1.10.510.10">
    <property type="entry name" value="Transferase(Phosphotransferase) domain 1"/>
    <property type="match status" value="1"/>
</dbReference>
<dbReference type="GO" id="GO:0004694">
    <property type="term" value="F:eukaryotic translation initiation factor 2alpha kinase activity"/>
    <property type="evidence" value="ECO:0007669"/>
    <property type="project" value="TreeGrafter"/>
</dbReference>
<dbReference type="SUPFAM" id="SSF56112">
    <property type="entry name" value="Protein kinase-like (PK-like)"/>
    <property type="match status" value="1"/>
</dbReference>
<evidence type="ECO:0000256" key="5">
    <source>
        <dbReference type="SAM" id="MobiDB-lite"/>
    </source>
</evidence>
<feature type="compositionally biased region" description="Polar residues" evidence="5">
    <location>
        <begin position="146"/>
        <end position="156"/>
    </location>
</feature>
<keyword evidence="2" id="KW-0547">Nucleotide-binding</keyword>
<dbReference type="GO" id="GO:0005829">
    <property type="term" value="C:cytosol"/>
    <property type="evidence" value="ECO:0007669"/>
    <property type="project" value="TreeGrafter"/>
</dbReference>
<dbReference type="PANTHER" id="PTHR11042:SF136">
    <property type="entry name" value="EIF-2-ALPHA KINASE GCN2"/>
    <property type="match status" value="1"/>
</dbReference>
<dbReference type="AlphaFoldDB" id="A0A6B2LCB3"/>
<accession>A0A6B2LCB3</accession>
<organism evidence="7">
    <name type="scientific">Arcella intermedia</name>
    <dbReference type="NCBI Taxonomy" id="1963864"/>
    <lineage>
        <taxon>Eukaryota</taxon>
        <taxon>Amoebozoa</taxon>
        <taxon>Tubulinea</taxon>
        <taxon>Elardia</taxon>
        <taxon>Arcellinida</taxon>
        <taxon>Sphaerothecina</taxon>
        <taxon>Arcellidae</taxon>
        <taxon>Arcella</taxon>
    </lineage>
</organism>
<name>A0A6B2LCB3_9EUKA</name>
<keyword evidence="4" id="KW-0067">ATP-binding</keyword>
<proteinExistence type="predicted"/>
<reference evidence="7" key="1">
    <citation type="journal article" date="2020" name="J. Eukaryot. Microbiol.">
        <title>De novo Sequencing, Assembly and Annotation of the Transcriptome for the Free-Living Testate Amoeba Arcella intermedia.</title>
        <authorList>
            <person name="Ribeiro G.M."/>
            <person name="Porfirio-Sousa A.L."/>
            <person name="Maurer-Alcala X.X."/>
            <person name="Katz L.A."/>
            <person name="Lahr D.J.G."/>
        </authorList>
    </citation>
    <scope>NUCLEOTIDE SEQUENCE</scope>
</reference>
<evidence type="ECO:0000256" key="3">
    <source>
        <dbReference type="ARBA" id="ARBA00022777"/>
    </source>
</evidence>
<keyword evidence="1" id="KW-0808">Transferase</keyword>
<feature type="domain" description="Protein kinase" evidence="6">
    <location>
        <begin position="1"/>
        <end position="243"/>
    </location>
</feature>
<feature type="region of interest" description="Disordered" evidence="5">
    <location>
        <begin position="137"/>
        <end position="156"/>
    </location>
</feature>
<dbReference type="GO" id="GO:0005524">
    <property type="term" value="F:ATP binding"/>
    <property type="evidence" value="ECO:0007669"/>
    <property type="project" value="UniProtKB-KW"/>
</dbReference>
<sequence>MKAKEREDILNEVRTLSGLFHMNIVRYYQSWIEDHNAILEDEEDSLSEEGFEVEKKKKGNKKDSLKPNKEDPFEKEDLIFETDPFDDSYCPSYKSEEENNKLEELDAHICWKCHNTDPWINDWEKLDLPWGEEKSNNCESCDKKQGNSNSIDSVQNQNPHTPQFLYIQMEFCEKTLKTVIQESTFVIDLFQPKDPSEICVPLKREIHHSDKNDTGNLAWKTFGQIVEGLAYIHSQGIIHRDVW</sequence>
<dbReference type="PROSITE" id="PS50011">
    <property type="entry name" value="PROTEIN_KINASE_DOM"/>
    <property type="match status" value="1"/>
</dbReference>
<evidence type="ECO:0000259" key="6">
    <source>
        <dbReference type="PROSITE" id="PS50011"/>
    </source>
</evidence>
<evidence type="ECO:0000256" key="2">
    <source>
        <dbReference type="ARBA" id="ARBA00022741"/>
    </source>
</evidence>
<dbReference type="Gene3D" id="3.30.200.20">
    <property type="entry name" value="Phosphorylase Kinase, domain 1"/>
    <property type="match status" value="1"/>
</dbReference>
<evidence type="ECO:0000256" key="1">
    <source>
        <dbReference type="ARBA" id="ARBA00022679"/>
    </source>
</evidence>
<dbReference type="InterPro" id="IPR000719">
    <property type="entry name" value="Prot_kinase_dom"/>
</dbReference>
<evidence type="ECO:0000256" key="4">
    <source>
        <dbReference type="ARBA" id="ARBA00022840"/>
    </source>
</evidence>
<feature type="compositionally biased region" description="Basic and acidic residues" evidence="5">
    <location>
        <begin position="61"/>
        <end position="73"/>
    </location>
</feature>
<dbReference type="GO" id="GO:0005634">
    <property type="term" value="C:nucleus"/>
    <property type="evidence" value="ECO:0007669"/>
    <property type="project" value="TreeGrafter"/>
</dbReference>
<dbReference type="InterPro" id="IPR050339">
    <property type="entry name" value="CC_SR_Kinase"/>
</dbReference>
<feature type="compositionally biased region" description="Acidic residues" evidence="5">
    <location>
        <begin position="42"/>
        <end position="51"/>
    </location>
</feature>
<dbReference type="PANTHER" id="PTHR11042">
    <property type="entry name" value="EUKARYOTIC TRANSLATION INITIATION FACTOR 2-ALPHA KINASE EIF2-ALPHA KINASE -RELATED"/>
    <property type="match status" value="1"/>
</dbReference>
<keyword evidence="3" id="KW-0418">Kinase</keyword>